<accession>A0A8W7P7J1</accession>
<dbReference type="EnsemblMetazoa" id="ACOM026912-RA">
    <property type="protein sequence ID" value="ACOM026912-PA.1"/>
    <property type="gene ID" value="ACOM026912"/>
</dbReference>
<organism evidence="2">
    <name type="scientific">Anopheles coluzzii</name>
    <name type="common">African malaria mosquito</name>
    <dbReference type="NCBI Taxonomy" id="1518534"/>
    <lineage>
        <taxon>Eukaryota</taxon>
        <taxon>Metazoa</taxon>
        <taxon>Ecdysozoa</taxon>
        <taxon>Arthropoda</taxon>
        <taxon>Hexapoda</taxon>
        <taxon>Insecta</taxon>
        <taxon>Pterygota</taxon>
        <taxon>Neoptera</taxon>
        <taxon>Endopterygota</taxon>
        <taxon>Diptera</taxon>
        <taxon>Nematocera</taxon>
        <taxon>Culicoidea</taxon>
        <taxon>Culicidae</taxon>
        <taxon>Anophelinae</taxon>
        <taxon>Anopheles</taxon>
    </lineage>
</organism>
<dbReference type="AlphaFoldDB" id="A0A8W7P7J1"/>
<sequence length="166" mass="17876">MPQSGWASRPAGPALSKPSGVKSQRDFLELAVVRPIHDYPSTISQTQPSIVPARRASTAQPQKRQCVAVALRKDVRAPEGFVPKAWCKRRLLAQLAKLEPRGARTHGRSLPAAQDTEQTELGRKYIYTLGRNNSDQSTGLGGKGFGPACHREAAGHGGMTCVALIL</sequence>
<feature type="region of interest" description="Disordered" evidence="1">
    <location>
        <begin position="1"/>
        <end position="20"/>
    </location>
</feature>
<evidence type="ECO:0000313" key="2">
    <source>
        <dbReference type="EnsemblMetazoa" id="ACOM026912-PA.1"/>
    </source>
</evidence>
<dbReference type="Proteomes" id="UP000075882">
    <property type="component" value="Unassembled WGS sequence"/>
</dbReference>
<proteinExistence type="predicted"/>
<evidence type="ECO:0000256" key="1">
    <source>
        <dbReference type="SAM" id="MobiDB-lite"/>
    </source>
</evidence>
<reference evidence="2" key="1">
    <citation type="submission" date="2022-08" db="UniProtKB">
        <authorList>
            <consortium name="EnsemblMetazoa"/>
        </authorList>
    </citation>
    <scope>IDENTIFICATION</scope>
</reference>
<protein>
    <submittedName>
        <fullName evidence="2">Uncharacterized protein</fullName>
    </submittedName>
</protein>
<name>A0A8W7P7J1_ANOCL</name>